<keyword evidence="5" id="KW-0418">Kinase</keyword>
<dbReference type="InterPro" id="IPR036890">
    <property type="entry name" value="HATPase_C_sf"/>
</dbReference>
<keyword evidence="4" id="KW-0547">Nucleotide-binding</keyword>
<dbReference type="Pfam" id="PF02518">
    <property type="entry name" value="HATPase_c"/>
    <property type="match status" value="1"/>
</dbReference>
<evidence type="ECO:0000256" key="7">
    <source>
        <dbReference type="SAM" id="Phobius"/>
    </source>
</evidence>
<feature type="transmembrane region" description="Helical" evidence="7">
    <location>
        <begin position="175"/>
        <end position="196"/>
    </location>
</feature>
<comment type="catalytic activity">
    <reaction evidence="1">
        <text>ATP + protein L-histidine = ADP + protein N-phospho-L-histidine.</text>
        <dbReference type="EC" id="2.7.13.3"/>
    </reaction>
</comment>
<dbReference type="Proteomes" id="UP000029995">
    <property type="component" value="Unassembled WGS sequence"/>
</dbReference>
<dbReference type="GO" id="GO:0004673">
    <property type="term" value="F:protein histidine kinase activity"/>
    <property type="evidence" value="ECO:0007669"/>
    <property type="project" value="UniProtKB-EC"/>
</dbReference>
<dbReference type="EMBL" id="JANX01000221">
    <property type="protein sequence ID" value="KGM33127.1"/>
    <property type="molecule type" value="Genomic_DNA"/>
</dbReference>
<dbReference type="OrthoDB" id="9785691at2"/>
<sequence length="432" mass="47825">MIRVPSLRGLRRWLDVVPYVGLVVAILLGSWSFMRSEHYREETDILLMQSYEVQWRGSQIRERLANIVGLLRLSMATRERQPQLSQEVGLLQFNMVALRNLQYIDHFLDPQDFARLDSSIQTIKTRILPNLGAAENDQETLDFLTDIQQDMFQVSGTTGAHSRTLNETAHIAENALRNMAIFVLALAAVIVVGVIIHQQSIMARRKDQQIRSFASLFAHMTRSRVAALALFIKSLRDGQAPDPELVAAASRAATELDGINNGLLKIAYSAKPSRNVALQSILDALSQDHGGRIQFDVPEEARGALVASPQFHLILDELIRNAEHAVAAAGKPDSRVVLRARLTRRFPFGRRLVLEVIDNGLGMSAAVRAKATEPFFSMRAGSHVGLGLTGCAEMVKALGGRFRIESAEGRGTSVRILYPLPRRDGPDQRAAA</sequence>
<comment type="caution">
    <text evidence="9">The sequence shown here is derived from an EMBL/GenBank/DDBJ whole genome shotgun (WGS) entry which is preliminary data.</text>
</comment>
<dbReference type="InterPro" id="IPR004358">
    <property type="entry name" value="Sig_transdc_His_kin-like_C"/>
</dbReference>
<dbReference type="InterPro" id="IPR003594">
    <property type="entry name" value="HATPase_dom"/>
</dbReference>
<name>A0A0A0D801_9PROT</name>
<evidence type="ECO:0000256" key="3">
    <source>
        <dbReference type="ARBA" id="ARBA00022679"/>
    </source>
</evidence>
<feature type="domain" description="Histidine kinase" evidence="8">
    <location>
        <begin position="216"/>
        <end position="422"/>
    </location>
</feature>
<reference evidence="9 10" key="1">
    <citation type="submission" date="2014-01" db="EMBL/GenBank/DDBJ databases">
        <title>Genome sequence determination for a cystic fibrosis isolate, Inquilinus limosus.</title>
        <authorList>
            <person name="Pino M."/>
            <person name="Di Conza J."/>
            <person name="Gutkind G."/>
        </authorList>
    </citation>
    <scope>NUCLEOTIDE SEQUENCE [LARGE SCALE GENOMIC DNA]</scope>
    <source>
        <strain evidence="9 10">MP06</strain>
    </source>
</reference>
<dbReference type="PANTHER" id="PTHR44936:SF10">
    <property type="entry name" value="SENSOR PROTEIN RSTB"/>
    <property type="match status" value="1"/>
</dbReference>
<keyword evidence="3" id="KW-0808">Transferase</keyword>
<gene>
    <name evidence="9" type="ORF">P409_17510</name>
</gene>
<keyword evidence="7" id="KW-0472">Membrane</keyword>
<evidence type="ECO:0000256" key="1">
    <source>
        <dbReference type="ARBA" id="ARBA00000085"/>
    </source>
</evidence>
<evidence type="ECO:0000256" key="6">
    <source>
        <dbReference type="ARBA" id="ARBA00022840"/>
    </source>
</evidence>
<dbReference type="AlphaFoldDB" id="A0A0A0D801"/>
<dbReference type="RefSeq" id="WP_034840248.1">
    <property type="nucleotide sequence ID" value="NZ_JANX01000221.1"/>
</dbReference>
<dbReference type="InterPro" id="IPR005467">
    <property type="entry name" value="His_kinase_dom"/>
</dbReference>
<evidence type="ECO:0000259" key="8">
    <source>
        <dbReference type="PROSITE" id="PS50109"/>
    </source>
</evidence>
<keyword evidence="7" id="KW-0812">Transmembrane</keyword>
<feature type="transmembrane region" description="Helical" evidence="7">
    <location>
        <begin position="12"/>
        <end position="34"/>
    </location>
</feature>
<dbReference type="SUPFAM" id="SSF55874">
    <property type="entry name" value="ATPase domain of HSP90 chaperone/DNA topoisomerase II/histidine kinase"/>
    <property type="match status" value="1"/>
</dbReference>
<accession>A0A0A0D801</accession>
<dbReference type="InterPro" id="IPR050980">
    <property type="entry name" value="2C_sensor_his_kinase"/>
</dbReference>
<keyword evidence="6" id="KW-0067">ATP-binding</keyword>
<dbReference type="PROSITE" id="PS50109">
    <property type="entry name" value="HIS_KIN"/>
    <property type="match status" value="1"/>
</dbReference>
<evidence type="ECO:0000256" key="5">
    <source>
        <dbReference type="ARBA" id="ARBA00022777"/>
    </source>
</evidence>
<evidence type="ECO:0000256" key="4">
    <source>
        <dbReference type="ARBA" id="ARBA00022741"/>
    </source>
</evidence>
<evidence type="ECO:0000256" key="2">
    <source>
        <dbReference type="ARBA" id="ARBA00012438"/>
    </source>
</evidence>
<dbReference type="EC" id="2.7.13.3" evidence="2"/>
<dbReference type="PANTHER" id="PTHR44936">
    <property type="entry name" value="SENSOR PROTEIN CREC"/>
    <property type="match status" value="1"/>
</dbReference>
<organism evidence="9 10">
    <name type="scientific">Inquilinus limosus MP06</name>
    <dbReference type="NCBI Taxonomy" id="1398085"/>
    <lineage>
        <taxon>Bacteria</taxon>
        <taxon>Pseudomonadati</taxon>
        <taxon>Pseudomonadota</taxon>
        <taxon>Alphaproteobacteria</taxon>
        <taxon>Rhodospirillales</taxon>
        <taxon>Rhodospirillaceae</taxon>
        <taxon>Inquilinus</taxon>
    </lineage>
</organism>
<evidence type="ECO:0000313" key="9">
    <source>
        <dbReference type="EMBL" id="KGM33127.1"/>
    </source>
</evidence>
<protein>
    <recommendedName>
        <fullName evidence="2">histidine kinase</fullName>
        <ecNumber evidence="2">2.7.13.3</ecNumber>
    </recommendedName>
</protein>
<keyword evidence="7" id="KW-1133">Transmembrane helix</keyword>
<dbReference type="Gene3D" id="3.30.565.10">
    <property type="entry name" value="Histidine kinase-like ATPase, C-terminal domain"/>
    <property type="match status" value="1"/>
</dbReference>
<proteinExistence type="predicted"/>
<dbReference type="SMART" id="SM00387">
    <property type="entry name" value="HATPase_c"/>
    <property type="match status" value="1"/>
</dbReference>
<evidence type="ECO:0000313" key="10">
    <source>
        <dbReference type="Proteomes" id="UP000029995"/>
    </source>
</evidence>
<dbReference type="PRINTS" id="PR00344">
    <property type="entry name" value="BCTRLSENSOR"/>
</dbReference>
<dbReference type="GO" id="GO:0005524">
    <property type="term" value="F:ATP binding"/>
    <property type="evidence" value="ECO:0007669"/>
    <property type="project" value="UniProtKB-KW"/>
</dbReference>